<evidence type="ECO:0000256" key="4">
    <source>
        <dbReference type="ARBA" id="ARBA00023242"/>
    </source>
</evidence>
<dbReference type="SMART" id="SM00906">
    <property type="entry name" value="Fungal_trans"/>
    <property type="match status" value="1"/>
</dbReference>
<sequence length="736" mass="82157">MMPETTRNTDDHFDVRRRKRKQVSRACDWCRARKIRCDNAQPCEACRHRDAPCTNRGADGEPRTLPQALRETEKLKLRIRELEALLDSRPPITPAASSNLSTLSRARVPSDPDPTQFPTSPASKPQWKGIYVDTARSGRPSYYGAASSFYFLSRIGSFLGNALQQPHATQSIQLRGPNKRAYRDAPREAAGNAVADLDGMPTRGQGLFMSRLQEEAVLRLFWEGYHCLVPIVDETQFRSHYASLWESRSTQRAQSALVDIILAINLQFGYAYMPPAILGLAEAGRDALPDDATSAGRAYYRRAQSLLFDELESPSIATVQCCIFATYYLCCASFQNTAHVVLAQAVRTAQILGLHTEPSADFPYAEQELRKRVWWTVWMTDTKISSKLGRPCLIDRALVTVSLYSDGRDAATANDATLGFHDNVTWLTYALQNLRLFQTLLDVFDPLWEKFGRVIHRKDLSCIYTDPDTVEDCAVTLARMLPAMKTWADNVPLGLKMRRRGGGEPYSTSCLAVEIDTLVPTWLQRQRVCLELTYHHAVFNLTRPFITFYTHPGTYTPVAERLATTSVDHAVSFTLIMHQFVTEADVMSCWSEYFSMQWNAAITLVGFVLAYPIHQATQKARRAVDKALVVLDTFGAHFAISNDAAAIMRDLVTKADLLAGHSGSAVSPALNTTPLLPGAAQDIRPAESGINSAGNDLSWLDPSQQDGFSQFMDWALSVDAYNSFERFFTPGISSFP</sequence>
<dbReference type="GO" id="GO:0000981">
    <property type="term" value="F:DNA-binding transcription factor activity, RNA polymerase II-specific"/>
    <property type="evidence" value="ECO:0007669"/>
    <property type="project" value="InterPro"/>
</dbReference>
<evidence type="ECO:0000313" key="8">
    <source>
        <dbReference type="Proteomes" id="UP000031575"/>
    </source>
</evidence>
<dbReference type="VEuPathDB" id="FungiDB:SPBR_02442"/>
<dbReference type="CDD" id="cd00067">
    <property type="entry name" value="GAL4"/>
    <property type="match status" value="1"/>
</dbReference>
<dbReference type="PROSITE" id="PS50048">
    <property type="entry name" value="ZN2_CY6_FUNGAL_2"/>
    <property type="match status" value="1"/>
</dbReference>
<dbReference type="OrthoDB" id="2283488at2759"/>
<dbReference type="Pfam" id="PF04082">
    <property type="entry name" value="Fungal_trans"/>
    <property type="match status" value="1"/>
</dbReference>
<dbReference type="SUPFAM" id="SSF57701">
    <property type="entry name" value="Zn2/Cys6 DNA-binding domain"/>
    <property type="match status" value="1"/>
</dbReference>
<feature type="region of interest" description="Disordered" evidence="5">
    <location>
        <begin position="90"/>
        <end position="126"/>
    </location>
</feature>
<dbReference type="GO" id="GO:0005634">
    <property type="term" value="C:nucleus"/>
    <property type="evidence" value="ECO:0007669"/>
    <property type="project" value="TreeGrafter"/>
</dbReference>
<gene>
    <name evidence="7" type="ORF">SPBR_02442</name>
</gene>
<dbReference type="GO" id="GO:0008270">
    <property type="term" value="F:zinc ion binding"/>
    <property type="evidence" value="ECO:0007669"/>
    <property type="project" value="InterPro"/>
</dbReference>
<feature type="compositionally biased region" description="Polar residues" evidence="5">
    <location>
        <begin position="95"/>
        <end position="104"/>
    </location>
</feature>
<name>A0A0C2IVU9_9PEZI</name>
<dbReference type="Proteomes" id="UP000031575">
    <property type="component" value="Unassembled WGS sequence"/>
</dbReference>
<comment type="caution">
    <text evidence="7">The sequence shown here is derived from an EMBL/GenBank/DDBJ whole genome shotgun (WGS) entry which is preliminary data.</text>
</comment>
<feature type="domain" description="Zn(2)-C6 fungal-type" evidence="6">
    <location>
        <begin position="26"/>
        <end position="55"/>
    </location>
</feature>
<evidence type="ECO:0000256" key="3">
    <source>
        <dbReference type="ARBA" id="ARBA00023163"/>
    </source>
</evidence>
<dbReference type="PANTHER" id="PTHR47424:SF12">
    <property type="entry name" value="TRANSCRIPTION FACTOR ASQA"/>
    <property type="match status" value="1"/>
</dbReference>
<dbReference type="PANTHER" id="PTHR47424">
    <property type="entry name" value="REGULATORY PROTEIN GAL4"/>
    <property type="match status" value="1"/>
</dbReference>
<dbReference type="SMART" id="SM00066">
    <property type="entry name" value="GAL4"/>
    <property type="match status" value="1"/>
</dbReference>
<dbReference type="InterPro" id="IPR001138">
    <property type="entry name" value="Zn2Cys6_DnaBD"/>
</dbReference>
<organism evidence="7 8">
    <name type="scientific">Sporothrix brasiliensis 5110</name>
    <dbReference type="NCBI Taxonomy" id="1398154"/>
    <lineage>
        <taxon>Eukaryota</taxon>
        <taxon>Fungi</taxon>
        <taxon>Dikarya</taxon>
        <taxon>Ascomycota</taxon>
        <taxon>Pezizomycotina</taxon>
        <taxon>Sordariomycetes</taxon>
        <taxon>Sordariomycetidae</taxon>
        <taxon>Ophiostomatales</taxon>
        <taxon>Ophiostomataceae</taxon>
        <taxon>Sporothrix</taxon>
    </lineage>
</organism>
<evidence type="ECO:0000256" key="2">
    <source>
        <dbReference type="ARBA" id="ARBA00023015"/>
    </source>
</evidence>
<keyword evidence="8" id="KW-1185">Reference proteome</keyword>
<keyword evidence="2" id="KW-0805">Transcription regulation</keyword>
<protein>
    <submittedName>
        <fullName evidence="7">Fungal specific transcription factor domain containing protein</fullName>
    </submittedName>
</protein>
<dbReference type="PROSITE" id="PS00463">
    <property type="entry name" value="ZN2_CY6_FUNGAL_1"/>
    <property type="match status" value="1"/>
</dbReference>
<evidence type="ECO:0000259" key="6">
    <source>
        <dbReference type="PROSITE" id="PS50048"/>
    </source>
</evidence>
<dbReference type="AlphaFoldDB" id="A0A0C2IVU9"/>
<dbReference type="GO" id="GO:0006351">
    <property type="term" value="P:DNA-templated transcription"/>
    <property type="evidence" value="ECO:0007669"/>
    <property type="project" value="InterPro"/>
</dbReference>
<dbReference type="EMBL" id="AWTV01000006">
    <property type="protein sequence ID" value="KIH93261.1"/>
    <property type="molecule type" value="Genomic_DNA"/>
</dbReference>
<dbReference type="InterPro" id="IPR007219">
    <property type="entry name" value="XnlR_reg_dom"/>
</dbReference>
<dbReference type="InterPro" id="IPR036864">
    <property type="entry name" value="Zn2-C6_fun-type_DNA-bd_sf"/>
</dbReference>
<keyword evidence="4" id="KW-0539">Nucleus</keyword>
<dbReference type="GeneID" id="63675666"/>
<dbReference type="GO" id="GO:0000978">
    <property type="term" value="F:RNA polymerase II cis-regulatory region sequence-specific DNA binding"/>
    <property type="evidence" value="ECO:0007669"/>
    <property type="project" value="TreeGrafter"/>
</dbReference>
<dbReference type="InterPro" id="IPR051127">
    <property type="entry name" value="Fungal_SecMet_Regulators"/>
</dbReference>
<dbReference type="RefSeq" id="XP_040621271.1">
    <property type="nucleotide sequence ID" value="XM_040760745.1"/>
</dbReference>
<evidence type="ECO:0000313" key="7">
    <source>
        <dbReference type="EMBL" id="KIH93261.1"/>
    </source>
</evidence>
<proteinExistence type="predicted"/>
<dbReference type="CDD" id="cd12148">
    <property type="entry name" value="fungal_TF_MHR"/>
    <property type="match status" value="1"/>
</dbReference>
<dbReference type="Gene3D" id="4.10.240.10">
    <property type="entry name" value="Zn(2)-C6 fungal-type DNA-binding domain"/>
    <property type="match status" value="1"/>
</dbReference>
<keyword evidence="3" id="KW-0804">Transcription</keyword>
<dbReference type="GO" id="GO:0000435">
    <property type="term" value="P:positive regulation of transcription from RNA polymerase II promoter by galactose"/>
    <property type="evidence" value="ECO:0007669"/>
    <property type="project" value="TreeGrafter"/>
</dbReference>
<dbReference type="HOGENOM" id="CLU_016509_0_0_1"/>
<reference evidence="7 8" key="1">
    <citation type="journal article" date="2014" name="BMC Genomics">
        <title>Comparative genomics of the major fungal agents of human and animal Sporotrichosis: Sporothrix schenckii and Sporothrix brasiliensis.</title>
        <authorList>
            <person name="Teixeira M.M."/>
            <person name="de Almeida L.G."/>
            <person name="Kubitschek-Barreira P."/>
            <person name="Alves F.L."/>
            <person name="Kioshima E.S."/>
            <person name="Abadio A.K."/>
            <person name="Fernandes L."/>
            <person name="Derengowski L.S."/>
            <person name="Ferreira K.S."/>
            <person name="Souza R.C."/>
            <person name="Ruiz J.C."/>
            <person name="de Andrade N.C."/>
            <person name="Paes H.C."/>
            <person name="Nicola A.M."/>
            <person name="Albuquerque P."/>
            <person name="Gerber A.L."/>
            <person name="Martins V.P."/>
            <person name="Peconick L.D."/>
            <person name="Neto A.V."/>
            <person name="Chaucanez C.B."/>
            <person name="Silva P.A."/>
            <person name="Cunha O.L."/>
            <person name="de Oliveira F.F."/>
            <person name="dos Santos T.C."/>
            <person name="Barros A.L."/>
            <person name="Soares M.A."/>
            <person name="de Oliveira L.M."/>
            <person name="Marini M.M."/>
            <person name="Villalobos-Duno H."/>
            <person name="Cunha M.M."/>
            <person name="de Hoog S."/>
            <person name="da Silveira J.F."/>
            <person name="Henrissat B."/>
            <person name="Nino-Vega G.A."/>
            <person name="Cisalpino P.S."/>
            <person name="Mora-Montes H.M."/>
            <person name="Almeida S.R."/>
            <person name="Stajich J.E."/>
            <person name="Lopes-Bezerra L.M."/>
            <person name="Vasconcelos A.T."/>
            <person name="Felipe M.S."/>
        </authorList>
    </citation>
    <scope>NUCLEOTIDE SEQUENCE [LARGE SCALE GENOMIC DNA]</scope>
    <source>
        <strain evidence="7 8">5110</strain>
    </source>
</reference>
<evidence type="ECO:0000256" key="5">
    <source>
        <dbReference type="SAM" id="MobiDB-lite"/>
    </source>
</evidence>
<dbReference type="Pfam" id="PF00172">
    <property type="entry name" value="Zn_clus"/>
    <property type="match status" value="1"/>
</dbReference>
<keyword evidence="1" id="KW-0479">Metal-binding</keyword>
<evidence type="ECO:0000256" key="1">
    <source>
        <dbReference type="ARBA" id="ARBA00022723"/>
    </source>
</evidence>
<accession>A0A0C2IVU9</accession>